<reference evidence="2" key="1">
    <citation type="submission" date="2022-11" db="EMBL/GenBank/DDBJ databases">
        <authorList>
            <person name="Kamali M."/>
            <person name="Peak L."/>
            <person name="Go Y.Y."/>
            <person name="Balasuriya U.B.R."/>
            <person name="Carossino M."/>
        </authorList>
    </citation>
    <scope>NUCLEOTIDE SEQUENCE</scope>
    <source>
        <strain evidence="2">4524</strain>
    </source>
</reference>
<evidence type="ECO:0000256" key="1">
    <source>
        <dbReference type="SAM" id="SignalP"/>
    </source>
</evidence>
<organism evidence="2 3">
    <name type="scientific">Actinobacillus equuli subsp. equuli</name>
    <dbReference type="NCBI Taxonomy" id="202947"/>
    <lineage>
        <taxon>Bacteria</taxon>
        <taxon>Pseudomonadati</taxon>
        <taxon>Pseudomonadota</taxon>
        <taxon>Gammaproteobacteria</taxon>
        <taxon>Pasteurellales</taxon>
        <taxon>Pasteurellaceae</taxon>
        <taxon>Actinobacillus</taxon>
    </lineage>
</organism>
<keyword evidence="1" id="KW-0732">Signal</keyword>
<feature type="chain" id="PRO_5040909570" evidence="1">
    <location>
        <begin position="22"/>
        <end position="166"/>
    </location>
</feature>
<keyword evidence="3" id="KW-1185">Reference proteome</keyword>
<reference evidence="2" key="2">
    <citation type="journal article" date="2023" name="Pathogens">
        <title>Pathological Features and Genomic Characterization of an Actinobacillus equuli subsp. equuli Bearing Unique Virulence-Associated Genes from an Adult Horse with Pleuropneumonia.</title>
        <authorList>
            <person name="Kamali M."/>
            <person name="Carossino M."/>
            <person name="Del Piero F."/>
            <person name="Peak L."/>
            <person name="Mitchell M.S."/>
            <person name="Willette J."/>
            <person name="Baker R."/>
            <person name="Li F."/>
            <person name="Kenez A."/>
            <person name="Balasuriya U.B.R."/>
            <person name="Go Y.Y."/>
        </authorList>
    </citation>
    <scope>NUCLEOTIDE SEQUENCE</scope>
    <source>
        <strain evidence="2">4524</strain>
    </source>
</reference>
<feature type="signal peptide" evidence="1">
    <location>
        <begin position="1"/>
        <end position="21"/>
    </location>
</feature>
<dbReference type="EMBL" id="JAPHVQ010000006">
    <property type="protein sequence ID" value="MDE8035048.1"/>
    <property type="molecule type" value="Genomic_DNA"/>
</dbReference>
<evidence type="ECO:0000313" key="3">
    <source>
        <dbReference type="Proteomes" id="UP001142444"/>
    </source>
</evidence>
<gene>
    <name evidence="2" type="ORF">OQ257_07690</name>
</gene>
<dbReference type="RefSeq" id="WP_275218057.1">
    <property type="nucleotide sequence ID" value="NZ_JAPHVQ010000006.1"/>
</dbReference>
<protein>
    <submittedName>
        <fullName evidence="2">Rough colony protein B</fullName>
    </submittedName>
</protein>
<comment type="caution">
    <text evidence="2">The sequence shown here is derived from an EMBL/GenBank/DDBJ whole genome shotgun (WGS) entry which is preliminary data.</text>
</comment>
<dbReference type="AlphaFoldDB" id="A0A9X4G493"/>
<dbReference type="Proteomes" id="UP001142444">
    <property type="component" value="Unassembled WGS sequence"/>
</dbReference>
<dbReference type="Pfam" id="PF16971">
    <property type="entry name" value="RcpB"/>
    <property type="match status" value="1"/>
</dbReference>
<evidence type="ECO:0000313" key="2">
    <source>
        <dbReference type="EMBL" id="MDE8035048.1"/>
    </source>
</evidence>
<dbReference type="InterPro" id="IPR031579">
    <property type="entry name" value="RcpB"/>
</dbReference>
<name>A0A9X4G493_ACTEU</name>
<proteinExistence type="predicted"/>
<sequence>MKKLIAICAGLGLTLTTYAMASTELPKTTRPVQPIHSELVSNKSLVVKRFVLANQSDVAFENLVSEVRRHSSSDKQSQVIYIISHESSAKTLAKNISKRLKELHVKPAIHVEHYKSQNSLYPLYVEIRQIAKRTSQCKVETAEDHMGFDSYHDCALKHNNQVQLKY</sequence>
<accession>A0A9X4G493</accession>